<evidence type="ECO:0000313" key="11">
    <source>
        <dbReference type="Proteomes" id="UP000520814"/>
    </source>
</evidence>
<dbReference type="CDD" id="cd00383">
    <property type="entry name" value="trans_reg_C"/>
    <property type="match status" value="1"/>
</dbReference>
<dbReference type="InterPro" id="IPR011006">
    <property type="entry name" value="CheY-like_superfamily"/>
</dbReference>
<dbReference type="PROSITE" id="PS51755">
    <property type="entry name" value="OMPR_PHOB"/>
    <property type="match status" value="1"/>
</dbReference>
<dbReference type="InterPro" id="IPR036388">
    <property type="entry name" value="WH-like_DNA-bd_sf"/>
</dbReference>
<evidence type="ECO:0000256" key="6">
    <source>
        <dbReference type="PROSITE-ProRule" id="PRU00169"/>
    </source>
</evidence>
<proteinExistence type="predicted"/>
<evidence type="ECO:0000256" key="7">
    <source>
        <dbReference type="PROSITE-ProRule" id="PRU01091"/>
    </source>
</evidence>
<dbReference type="RefSeq" id="WP_184192044.1">
    <property type="nucleotide sequence ID" value="NZ_JACHGW010000001.1"/>
</dbReference>
<evidence type="ECO:0000259" key="9">
    <source>
        <dbReference type="PROSITE" id="PS51755"/>
    </source>
</evidence>
<dbReference type="GO" id="GO:0032993">
    <property type="term" value="C:protein-DNA complex"/>
    <property type="evidence" value="ECO:0007669"/>
    <property type="project" value="TreeGrafter"/>
</dbReference>
<feature type="modified residue" description="4-aspartylphosphate" evidence="6">
    <location>
        <position position="54"/>
    </location>
</feature>
<evidence type="ECO:0000313" key="10">
    <source>
        <dbReference type="EMBL" id="MBB6048446.1"/>
    </source>
</evidence>
<evidence type="ECO:0000256" key="2">
    <source>
        <dbReference type="ARBA" id="ARBA00023012"/>
    </source>
</evidence>
<dbReference type="PROSITE" id="PS50110">
    <property type="entry name" value="RESPONSE_REGULATORY"/>
    <property type="match status" value="1"/>
</dbReference>
<dbReference type="Gene3D" id="3.40.50.2300">
    <property type="match status" value="1"/>
</dbReference>
<dbReference type="AlphaFoldDB" id="A0A7W9SKS5"/>
<accession>A0A7W9SKS5</accession>
<evidence type="ECO:0000256" key="3">
    <source>
        <dbReference type="ARBA" id="ARBA00023015"/>
    </source>
</evidence>
<evidence type="ECO:0000259" key="8">
    <source>
        <dbReference type="PROSITE" id="PS50110"/>
    </source>
</evidence>
<dbReference type="GO" id="GO:0000156">
    <property type="term" value="F:phosphorelay response regulator activity"/>
    <property type="evidence" value="ECO:0007669"/>
    <property type="project" value="TreeGrafter"/>
</dbReference>
<feature type="DNA-binding region" description="OmpR/PhoB-type" evidence="7">
    <location>
        <begin position="130"/>
        <end position="228"/>
    </location>
</feature>
<keyword evidence="3" id="KW-0805">Transcription regulation</keyword>
<keyword evidence="4 7" id="KW-0238">DNA-binding</keyword>
<dbReference type="PANTHER" id="PTHR48111:SF1">
    <property type="entry name" value="TWO-COMPONENT RESPONSE REGULATOR ORR33"/>
    <property type="match status" value="1"/>
</dbReference>
<dbReference type="GO" id="GO:0006355">
    <property type="term" value="P:regulation of DNA-templated transcription"/>
    <property type="evidence" value="ECO:0007669"/>
    <property type="project" value="InterPro"/>
</dbReference>
<dbReference type="Gene3D" id="1.10.10.10">
    <property type="entry name" value="Winged helix-like DNA-binding domain superfamily/Winged helix DNA-binding domain"/>
    <property type="match status" value="1"/>
</dbReference>
<dbReference type="GO" id="GO:0005829">
    <property type="term" value="C:cytosol"/>
    <property type="evidence" value="ECO:0007669"/>
    <property type="project" value="TreeGrafter"/>
</dbReference>
<name>A0A7W9SKS5_ARMRO</name>
<dbReference type="InterPro" id="IPR001867">
    <property type="entry name" value="OmpR/PhoB-type_DNA-bd"/>
</dbReference>
<dbReference type="EMBL" id="JACHGW010000001">
    <property type="protein sequence ID" value="MBB6048446.1"/>
    <property type="molecule type" value="Genomic_DNA"/>
</dbReference>
<dbReference type="SMART" id="SM00448">
    <property type="entry name" value="REC"/>
    <property type="match status" value="1"/>
</dbReference>
<comment type="caution">
    <text evidence="10">The sequence shown here is derived from an EMBL/GenBank/DDBJ whole genome shotgun (WGS) entry which is preliminary data.</text>
</comment>
<dbReference type="GO" id="GO:0000976">
    <property type="term" value="F:transcription cis-regulatory region binding"/>
    <property type="evidence" value="ECO:0007669"/>
    <property type="project" value="TreeGrafter"/>
</dbReference>
<dbReference type="InterPro" id="IPR001789">
    <property type="entry name" value="Sig_transdc_resp-reg_receiver"/>
</dbReference>
<dbReference type="InterPro" id="IPR039420">
    <property type="entry name" value="WalR-like"/>
</dbReference>
<evidence type="ECO:0000256" key="4">
    <source>
        <dbReference type="ARBA" id="ARBA00023125"/>
    </source>
</evidence>
<feature type="domain" description="Response regulatory" evidence="8">
    <location>
        <begin position="5"/>
        <end position="118"/>
    </location>
</feature>
<reference evidence="10 11" key="1">
    <citation type="submission" date="2020-08" db="EMBL/GenBank/DDBJ databases">
        <title>Genomic Encyclopedia of Type Strains, Phase IV (KMG-IV): sequencing the most valuable type-strain genomes for metagenomic binning, comparative biology and taxonomic classification.</title>
        <authorList>
            <person name="Goeker M."/>
        </authorList>
    </citation>
    <scope>NUCLEOTIDE SEQUENCE [LARGE SCALE GENOMIC DNA]</scope>
    <source>
        <strain evidence="10 11">DSM 23562</strain>
    </source>
</reference>
<sequence length="233" mass="25977">MSAGVVLVIEDDPHLQQVLADQLRQQDWTVSTSATGQGGLDSFAKVSPDIVLLDIGLGDMNGLQVCQALRQQSTVPIILVTAADTPQMKITALELGADDYLTKPFYLGELLARMRAVLRRTQKGQKVSPNAVIEIGPLRIDLNKREVFREDVYINLTKTEFDILQALVKNIDEAISYKNLLKQVWGEGYDDIRSLHVHLSHLRKKIEPDVSGPRYLVTIPGMGYRLRSQLISS</sequence>
<evidence type="ECO:0000256" key="1">
    <source>
        <dbReference type="ARBA" id="ARBA00022553"/>
    </source>
</evidence>
<keyword evidence="1 6" id="KW-0597">Phosphoprotein</keyword>
<protein>
    <submittedName>
        <fullName evidence="10">Two-component system KDP operon response regulator KdpE</fullName>
    </submittedName>
</protein>
<dbReference type="SMART" id="SM00862">
    <property type="entry name" value="Trans_reg_C"/>
    <property type="match status" value="1"/>
</dbReference>
<gene>
    <name evidence="10" type="ORF">HNQ39_000208</name>
</gene>
<keyword evidence="5" id="KW-0804">Transcription</keyword>
<evidence type="ECO:0000256" key="5">
    <source>
        <dbReference type="ARBA" id="ARBA00023163"/>
    </source>
</evidence>
<dbReference type="SUPFAM" id="SSF52172">
    <property type="entry name" value="CheY-like"/>
    <property type="match status" value="1"/>
</dbReference>
<keyword evidence="2" id="KW-0902">Two-component regulatory system</keyword>
<dbReference type="Pfam" id="PF00486">
    <property type="entry name" value="Trans_reg_C"/>
    <property type="match status" value="1"/>
</dbReference>
<feature type="domain" description="OmpR/PhoB-type" evidence="9">
    <location>
        <begin position="130"/>
        <end position="228"/>
    </location>
</feature>
<dbReference type="Proteomes" id="UP000520814">
    <property type="component" value="Unassembled WGS sequence"/>
</dbReference>
<dbReference type="Pfam" id="PF00072">
    <property type="entry name" value="Response_reg"/>
    <property type="match status" value="1"/>
</dbReference>
<keyword evidence="11" id="KW-1185">Reference proteome</keyword>
<dbReference type="PANTHER" id="PTHR48111">
    <property type="entry name" value="REGULATOR OF RPOS"/>
    <property type="match status" value="1"/>
</dbReference>
<organism evidence="10 11">
    <name type="scientific">Armatimonas rosea</name>
    <dbReference type="NCBI Taxonomy" id="685828"/>
    <lineage>
        <taxon>Bacteria</taxon>
        <taxon>Bacillati</taxon>
        <taxon>Armatimonadota</taxon>
        <taxon>Armatimonadia</taxon>
        <taxon>Armatimonadales</taxon>
        <taxon>Armatimonadaceae</taxon>
        <taxon>Armatimonas</taxon>
    </lineage>
</organism>
<dbReference type="Gene3D" id="6.10.250.690">
    <property type="match status" value="1"/>
</dbReference>